<comment type="caution">
    <text evidence="1">The sequence shown here is derived from an EMBL/GenBank/DDBJ whole genome shotgun (WGS) entry which is preliminary data.</text>
</comment>
<reference evidence="1 2" key="1">
    <citation type="submission" date="2023-10" db="EMBL/GenBank/DDBJ databases">
        <title>Glaciecola aquimarina strain GGW-M5 nov., isolated from a coastal seawater.</title>
        <authorList>
            <person name="Bayburt H."/>
            <person name="Kim J.M."/>
            <person name="Choi B.J."/>
            <person name="Jeon C.O."/>
        </authorList>
    </citation>
    <scope>NUCLEOTIDE SEQUENCE [LARGE SCALE GENOMIC DNA]</scope>
    <source>
        <strain evidence="1 2">KCTC 32108</strain>
    </source>
</reference>
<proteinExistence type="predicted"/>
<organism evidence="1 2">
    <name type="scientific">Paraglaciecola aquimarina</name>
    <dbReference type="NCBI Taxonomy" id="1235557"/>
    <lineage>
        <taxon>Bacteria</taxon>
        <taxon>Pseudomonadati</taxon>
        <taxon>Pseudomonadota</taxon>
        <taxon>Gammaproteobacteria</taxon>
        <taxon>Alteromonadales</taxon>
        <taxon>Alteromonadaceae</taxon>
        <taxon>Paraglaciecola</taxon>
    </lineage>
</organism>
<keyword evidence="2" id="KW-1185">Reference proteome</keyword>
<protein>
    <submittedName>
        <fullName evidence="1">Uncharacterized protein</fullName>
    </submittedName>
</protein>
<dbReference type="Proteomes" id="UP001247805">
    <property type="component" value="Unassembled WGS sequence"/>
</dbReference>
<name>A0ABU3SSW3_9ALTE</name>
<gene>
    <name evidence="1" type="ORF">RS130_03425</name>
</gene>
<dbReference type="RefSeq" id="WP_316024799.1">
    <property type="nucleotide sequence ID" value="NZ_JAWDIO010000002.1"/>
</dbReference>
<accession>A0ABU3SSW3</accession>
<dbReference type="EMBL" id="JAWDIO010000002">
    <property type="protein sequence ID" value="MDU0353105.1"/>
    <property type="molecule type" value="Genomic_DNA"/>
</dbReference>
<sequence>MAALAIDQVLTSAKVISNIKFSLTGTFDEPVLNELGRDSKEVSLPARAKPLVEPAPEPVDSSLQQPVSIHVVEEESVSG</sequence>
<evidence type="ECO:0000313" key="2">
    <source>
        <dbReference type="Proteomes" id="UP001247805"/>
    </source>
</evidence>
<evidence type="ECO:0000313" key="1">
    <source>
        <dbReference type="EMBL" id="MDU0353105.1"/>
    </source>
</evidence>